<dbReference type="InterPro" id="IPR022876">
    <property type="entry name" value="Tscrpt_rep_Rex"/>
</dbReference>
<dbReference type="InterPro" id="IPR003781">
    <property type="entry name" value="CoA-bd"/>
</dbReference>
<keyword evidence="1" id="KW-0963">Cytoplasm</keyword>
<dbReference type="EMBL" id="UINC01116308">
    <property type="protein sequence ID" value="SVC87958.1"/>
    <property type="molecule type" value="Genomic_DNA"/>
</dbReference>
<dbReference type="InterPro" id="IPR036388">
    <property type="entry name" value="WH-like_DNA-bd_sf"/>
</dbReference>
<evidence type="ECO:0000256" key="3">
    <source>
        <dbReference type="ARBA" id="ARBA00023015"/>
    </source>
</evidence>
<evidence type="ECO:0000256" key="4">
    <source>
        <dbReference type="ARBA" id="ARBA00023125"/>
    </source>
</evidence>
<protein>
    <recommendedName>
        <fullName evidence="9">Redox-sensing transcriptional repressor Rex</fullName>
    </recommendedName>
</protein>
<dbReference type="GO" id="GO:0045892">
    <property type="term" value="P:negative regulation of DNA-templated transcription"/>
    <property type="evidence" value="ECO:0007669"/>
    <property type="project" value="InterPro"/>
</dbReference>
<evidence type="ECO:0000256" key="1">
    <source>
        <dbReference type="ARBA" id="ARBA00022490"/>
    </source>
</evidence>
<feature type="non-terminal residue" evidence="8">
    <location>
        <position position="185"/>
    </location>
</feature>
<dbReference type="InterPro" id="IPR036291">
    <property type="entry name" value="NAD(P)-bd_dom_sf"/>
</dbReference>
<dbReference type="PANTHER" id="PTHR35786">
    <property type="entry name" value="REDOX-SENSING TRANSCRIPTIONAL REPRESSOR REX"/>
    <property type="match status" value="1"/>
</dbReference>
<dbReference type="SUPFAM" id="SSF51735">
    <property type="entry name" value="NAD(P)-binding Rossmann-fold domains"/>
    <property type="match status" value="1"/>
</dbReference>
<evidence type="ECO:0008006" key="9">
    <source>
        <dbReference type="Google" id="ProtNLM"/>
    </source>
</evidence>
<feature type="domain" description="Rex DNA-binding C-terminal" evidence="7">
    <location>
        <begin position="15"/>
        <end position="61"/>
    </location>
</feature>
<sequence length="185" mass="20902">MPKGFPKTNFLNSDVPEVVLNRLPIYLRILNQLQQQQVKVTNSKELATYMTVEPSQIRKDLTYIGRFGLNGKGYSVKTLKNNLQKFLGLDASWNTVLIGGGRLGKSAVDLINQQKNKTFRIAAAFDPSPNMVGKRIMRMRIQNLKDLERTLKTRNIKIGIIATSNNSTQVVANILVNNRINYIIN</sequence>
<keyword evidence="2" id="KW-0678">Repressor</keyword>
<dbReference type="HAMAP" id="MF_01131">
    <property type="entry name" value="Rex"/>
    <property type="match status" value="1"/>
</dbReference>
<dbReference type="InterPro" id="IPR036390">
    <property type="entry name" value="WH_DNA-bd_sf"/>
</dbReference>
<dbReference type="InterPro" id="IPR009718">
    <property type="entry name" value="Rex_DNA-bd_C_dom"/>
</dbReference>
<dbReference type="Gene3D" id="1.10.10.10">
    <property type="entry name" value="Winged helix-like DNA-binding domain superfamily/Winged helix DNA-binding domain"/>
    <property type="match status" value="1"/>
</dbReference>
<dbReference type="GO" id="GO:0003677">
    <property type="term" value="F:DNA binding"/>
    <property type="evidence" value="ECO:0007669"/>
    <property type="project" value="UniProtKB-KW"/>
</dbReference>
<evidence type="ECO:0000259" key="6">
    <source>
        <dbReference type="Pfam" id="PF02629"/>
    </source>
</evidence>
<evidence type="ECO:0000313" key="8">
    <source>
        <dbReference type="EMBL" id="SVC87958.1"/>
    </source>
</evidence>
<keyword evidence="4" id="KW-0238">DNA-binding</keyword>
<evidence type="ECO:0000259" key="7">
    <source>
        <dbReference type="Pfam" id="PF06971"/>
    </source>
</evidence>
<evidence type="ECO:0000256" key="2">
    <source>
        <dbReference type="ARBA" id="ARBA00022491"/>
    </source>
</evidence>
<evidence type="ECO:0000256" key="5">
    <source>
        <dbReference type="ARBA" id="ARBA00023163"/>
    </source>
</evidence>
<accession>A0A382QST3</accession>
<dbReference type="Gene3D" id="3.40.50.720">
    <property type="entry name" value="NAD(P)-binding Rossmann-like Domain"/>
    <property type="match status" value="1"/>
</dbReference>
<dbReference type="PANTHER" id="PTHR35786:SF1">
    <property type="entry name" value="REDOX-SENSING TRANSCRIPTIONAL REPRESSOR REX 1"/>
    <property type="match status" value="1"/>
</dbReference>
<dbReference type="Pfam" id="PF02629">
    <property type="entry name" value="CoA_binding"/>
    <property type="match status" value="1"/>
</dbReference>
<feature type="domain" description="CoA-binding" evidence="6">
    <location>
        <begin position="92"/>
        <end position="185"/>
    </location>
</feature>
<gene>
    <name evidence="8" type="ORF">METZ01_LOCUS340812</name>
</gene>
<dbReference type="GO" id="GO:0051775">
    <property type="term" value="P:response to redox state"/>
    <property type="evidence" value="ECO:0007669"/>
    <property type="project" value="InterPro"/>
</dbReference>
<name>A0A382QST3_9ZZZZ</name>
<dbReference type="NCBIfam" id="NF003995">
    <property type="entry name" value="PRK05472.2-4"/>
    <property type="match status" value="1"/>
</dbReference>
<reference evidence="8" key="1">
    <citation type="submission" date="2018-05" db="EMBL/GenBank/DDBJ databases">
        <authorList>
            <person name="Lanie J.A."/>
            <person name="Ng W.-L."/>
            <person name="Kazmierczak K.M."/>
            <person name="Andrzejewski T.M."/>
            <person name="Davidsen T.M."/>
            <person name="Wayne K.J."/>
            <person name="Tettelin H."/>
            <person name="Glass J.I."/>
            <person name="Rusch D."/>
            <person name="Podicherti R."/>
            <person name="Tsui H.-C.T."/>
            <person name="Winkler M.E."/>
        </authorList>
    </citation>
    <scope>NUCLEOTIDE SEQUENCE</scope>
</reference>
<dbReference type="SUPFAM" id="SSF46785">
    <property type="entry name" value="Winged helix' DNA-binding domain"/>
    <property type="match status" value="1"/>
</dbReference>
<proteinExistence type="inferred from homology"/>
<keyword evidence="5" id="KW-0804">Transcription</keyword>
<organism evidence="8">
    <name type="scientific">marine metagenome</name>
    <dbReference type="NCBI Taxonomy" id="408172"/>
    <lineage>
        <taxon>unclassified sequences</taxon>
        <taxon>metagenomes</taxon>
        <taxon>ecological metagenomes</taxon>
    </lineage>
</organism>
<dbReference type="Pfam" id="PF06971">
    <property type="entry name" value="Put_DNA-bind_N"/>
    <property type="match status" value="1"/>
</dbReference>
<dbReference type="AlphaFoldDB" id="A0A382QST3"/>
<keyword evidence="3" id="KW-0805">Transcription regulation</keyword>